<dbReference type="AlphaFoldDB" id="A0A3S4U6Z7"/>
<dbReference type="Proteomes" id="UP000278733">
    <property type="component" value="Chromosome"/>
</dbReference>
<dbReference type="EMBL" id="LR134405">
    <property type="protein sequence ID" value="VEH66727.1"/>
    <property type="molecule type" value="Genomic_DNA"/>
</dbReference>
<evidence type="ECO:0000313" key="1">
    <source>
        <dbReference type="EMBL" id="VEH66727.1"/>
    </source>
</evidence>
<name>A0A3S4U6Z7_9PAST</name>
<reference evidence="1 2" key="1">
    <citation type="submission" date="2018-12" db="EMBL/GenBank/DDBJ databases">
        <authorList>
            <consortium name="Pathogen Informatics"/>
        </authorList>
    </citation>
    <scope>NUCLEOTIDE SEQUENCE [LARGE SCALE GENOMIC DNA]</scope>
    <source>
        <strain evidence="1 2">NCTC8284</strain>
    </source>
</reference>
<evidence type="ECO:0000313" key="2">
    <source>
        <dbReference type="Proteomes" id="UP000278733"/>
    </source>
</evidence>
<proteinExistence type="predicted"/>
<organism evidence="1 2">
    <name type="scientific">Rodentibacter pneumotropicus</name>
    <dbReference type="NCBI Taxonomy" id="758"/>
    <lineage>
        <taxon>Bacteria</taxon>
        <taxon>Pseudomonadati</taxon>
        <taxon>Pseudomonadota</taxon>
        <taxon>Gammaproteobacteria</taxon>
        <taxon>Pasteurellales</taxon>
        <taxon>Pasteurellaceae</taxon>
        <taxon>Rodentibacter</taxon>
    </lineage>
</organism>
<accession>A0A3S4U6Z7</accession>
<sequence>MYVDGNNIDNADWAFNNLTGAYQGGAYLPTELKFRWQRNRKNTNTGNVRLGGLYQDLRLVKDKYYCFSAYVGAHRGFIDLNIEHGSVQIIKSRGVGEVKMAVMVTTTLKPVLKKTSVST</sequence>
<gene>
    <name evidence="1" type="ORF">NCTC8284_01903</name>
</gene>
<dbReference type="KEGG" id="rpne:NCTC8284_01903"/>
<protein>
    <submittedName>
        <fullName evidence="1">Uncharacterized protein</fullName>
    </submittedName>
</protein>